<evidence type="ECO:0000256" key="1">
    <source>
        <dbReference type="ARBA" id="ARBA00018672"/>
    </source>
</evidence>
<dbReference type="InterPro" id="IPR058245">
    <property type="entry name" value="NreC/VraR/RcsB-like_REC"/>
</dbReference>
<feature type="domain" description="Response regulatory" evidence="9">
    <location>
        <begin position="6"/>
        <end position="122"/>
    </location>
</feature>
<dbReference type="GO" id="GO:0006355">
    <property type="term" value="P:regulation of DNA-templated transcription"/>
    <property type="evidence" value="ECO:0007669"/>
    <property type="project" value="InterPro"/>
</dbReference>
<dbReference type="SMART" id="SM00448">
    <property type="entry name" value="REC"/>
    <property type="match status" value="1"/>
</dbReference>
<dbReference type="CDD" id="cd06170">
    <property type="entry name" value="LuxR_C_like"/>
    <property type="match status" value="1"/>
</dbReference>
<keyword evidence="3" id="KW-0805">Transcription regulation</keyword>
<evidence type="ECO:0000256" key="2">
    <source>
        <dbReference type="ARBA" id="ARBA00022553"/>
    </source>
</evidence>
<dbReference type="GO" id="GO:0000160">
    <property type="term" value="P:phosphorelay signal transduction system"/>
    <property type="evidence" value="ECO:0007669"/>
    <property type="project" value="InterPro"/>
</dbReference>
<dbReference type="PANTHER" id="PTHR43214">
    <property type="entry name" value="TWO-COMPONENT RESPONSE REGULATOR"/>
    <property type="match status" value="1"/>
</dbReference>
<evidence type="ECO:0000313" key="11">
    <source>
        <dbReference type="Proteomes" id="UP000054623"/>
    </source>
</evidence>
<sequence>MKKGTKVMLVNEHKILGDLLRASLAHYPELLVVAEYGNGREALVGARTLEPELVLTGMDLPGMEGVTLTRNLVEAWPDIKIIAVTHYSEKEGLFPFLAAGGKGYLSRYLSDEDLITTVKIVLNGDIFLSEEGFQLVAKEFRRLSMRAANSENALFFVREPLSGINLSLLSDREKQVLQLYVHGYSSKEMCQILFLSVNTVETYKKRIKEKLQLFNKTELMQYAIKQGLFEDWER</sequence>
<dbReference type="PRINTS" id="PR00038">
    <property type="entry name" value="HTHLUXR"/>
</dbReference>
<dbReference type="EMBL" id="LOCK01000015">
    <property type="protein sequence ID" value="KTE92421.1"/>
    <property type="molecule type" value="Genomic_DNA"/>
</dbReference>
<dbReference type="CDD" id="cd17535">
    <property type="entry name" value="REC_NarL-like"/>
    <property type="match status" value="1"/>
</dbReference>
<evidence type="ECO:0000256" key="4">
    <source>
        <dbReference type="ARBA" id="ARBA00023125"/>
    </source>
</evidence>
<dbReference type="RefSeq" id="WP_058491026.1">
    <property type="nucleotide sequence ID" value="NZ_LOCK01000015.1"/>
</dbReference>
<protein>
    <recommendedName>
        <fullName evidence="1">Stage 0 sporulation protein A homolog</fullName>
    </recommendedName>
</protein>
<dbReference type="OrthoDB" id="9779069at2"/>
<comment type="function">
    <text evidence="6">May play the central regulatory role in sporulation. It may be an element of the effector pathway responsible for the activation of sporulation genes in response to nutritional stress. Spo0A may act in concert with spo0H (a sigma factor) to control the expression of some genes that are critical to the sporulation process.</text>
</comment>
<name>A0A0W1JLU7_DESHA</name>
<dbReference type="AlphaFoldDB" id="A0A0W1JLU7"/>
<dbReference type="Pfam" id="PF00196">
    <property type="entry name" value="GerE"/>
    <property type="match status" value="1"/>
</dbReference>
<evidence type="ECO:0000256" key="3">
    <source>
        <dbReference type="ARBA" id="ARBA00023015"/>
    </source>
</evidence>
<dbReference type="Gene3D" id="3.40.50.2300">
    <property type="match status" value="1"/>
</dbReference>
<dbReference type="PROSITE" id="PS50043">
    <property type="entry name" value="HTH_LUXR_2"/>
    <property type="match status" value="1"/>
</dbReference>
<dbReference type="SUPFAM" id="SSF52172">
    <property type="entry name" value="CheY-like"/>
    <property type="match status" value="1"/>
</dbReference>
<dbReference type="SUPFAM" id="SSF46894">
    <property type="entry name" value="C-terminal effector domain of the bipartite response regulators"/>
    <property type="match status" value="1"/>
</dbReference>
<reference evidence="10 11" key="1">
    <citation type="submission" date="2015-12" db="EMBL/GenBank/DDBJ databases">
        <title>Draft Genome Sequence of Desulfitobacterium hafniense Strain DH, a Sulfate-reducing Bacterium Isolated from Paddy Soils.</title>
        <authorList>
            <person name="Bao P."/>
            <person name="Zhang X."/>
            <person name="Li G."/>
        </authorList>
    </citation>
    <scope>NUCLEOTIDE SEQUENCE [LARGE SCALE GENOMIC DNA]</scope>
    <source>
        <strain evidence="10 11">DH</strain>
    </source>
</reference>
<dbReference type="InterPro" id="IPR039420">
    <property type="entry name" value="WalR-like"/>
</dbReference>
<evidence type="ECO:0000256" key="5">
    <source>
        <dbReference type="ARBA" id="ARBA00023163"/>
    </source>
</evidence>
<dbReference type="GO" id="GO:0003677">
    <property type="term" value="F:DNA binding"/>
    <property type="evidence" value="ECO:0007669"/>
    <property type="project" value="UniProtKB-KW"/>
</dbReference>
<evidence type="ECO:0000256" key="6">
    <source>
        <dbReference type="ARBA" id="ARBA00024867"/>
    </source>
</evidence>
<feature type="domain" description="HTH luxR-type" evidence="8">
    <location>
        <begin position="162"/>
        <end position="227"/>
    </location>
</feature>
<organism evidence="10 11">
    <name type="scientific">Desulfitobacterium hafniense</name>
    <name type="common">Desulfitobacterium frappieri</name>
    <dbReference type="NCBI Taxonomy" id="49338"/>
    <lineage>
        <taxon>Bacteria</taxon>
        <taxon>Bacillati</taxon>
        <taxon>Bacillota</taxon>
        <taxon>Clostridia</taxon>
        <taxon>Eubacteriales</taxon>
        <taxon>Desulfitobacteriaceae</taxon>
        <taxon>Desulfitobacterium</taxon>
    </lineage>
</organism>
<gene>
    <name evidence="10" type="ORF">AT727_19745</name>
</gene>
<dbReference type="SMART" id="SM00421">
    <property type="entry name" value="HTH_LUXR"/>
    <property type="match status" value="1"/>
</dbReference>
<dbReference type="InterPro" id="IPR001789">
    <property type="entry name" value="Sig_transdc_resp-reg_receiver"/>
</dbReference>
<dbReference type="InterPro" id="IPR011006">
    <property type="entry name" value="CheY-like_superfamily"/>
</dbReference>
<dbReference type="Proteomes" id="UP000054623">
    <property type="component" value="Unassembled WGS sequence"/>
</dbReference>
<evidence type="ECO:0000256" key="7">
    <source>
        <dbReference type="PROSITE-ProRule" id="PRU00169"/>
    </source>
</evidence>
<dbReference type="Pfam" id="PF00072">
    <property type="entry name" value="Response_reg"/>
    <property type="match status" value="1"/>
</dbReference>
<comment type="caution">
    <text evidence="7">Lacks conserved residue(s) required for the propagation of feature annotation.</text>
</comment>
<keyword evidence="4" id="KW-0238">DNA-binding</keyword>
<proteinExistence type="predicted"/>
<comment type="caution">
    <text evidence="10">The sequence shown here is derived from an EMBL/GenBank/DDBJ whole genome shotgun (WGS) entry which is preliminary data.</text>
</comment>
<dbReference type="InterPro" id="IPR000792">
    <property type="entry name" value="Tscrpt_reg_LuxR_C"/>
</dbReference>
<evidence type="ECO:0000259" key="8">
    <source>
        <dbReference type="PROSITE" id="PS50043"/>
    </source>
</evidence>
<dbReference type="PANTHER" id="PTHR43214:SF41">
    <property type="entry name" value="NITRATE_NITRITE RESPONSE REGULATOR PROTEIN NARP"/>
    <property type="match status" value="1"/>
</dbReference>
<accession>A0A0W1JLU7</accession>
<dbReference type="InterPro" id="IPR016032">
    <property type="entry name" value="Sig_transdc_resp-reg_C-effctor"/>
</dbReference>
<keyword evidence="2" id="KW-0597">Phosphoprotein</keyword>
<dbReference type="PROSITE" id="PS50110">
    <property type="entry name" value="RESPONSE_REGULATORY"/>
    <property type="match status" value="1"/>
</dbReference>
<keyword evidence="5" id="KW-0804">Transcription</keyword>
<evidence type="ECO:0000313" key="10">
    <source>
        <dbReference type="EMBL" id="KTE92421.1"/>
    </source>
</evidence>
<evidence type="ECO:0000259" key="9">
    <source>
        <dbReference type="PROSITE" id="PS50110"/>
    </source>
</evidence>